<reference evidence="10" key="1">
    <citation type="submission" date="2023-06" db="EMBL/GenBank/DDBJ databases">
        <title>WGS-Sequencing of Streptomyces ficellus isolate 21 collected from sand in Gara Djebilet Iron Mine in Algeria.</title>
        <authorList>
            <person name="Zegers G.P."/>
            <person name="Gomez A."/>
            <person name="Gueddou A."/>
            <person name="Zahara A.F."/>
            <person name="Worth M."/>
            <person name="Sevigny J.L."/>
            <person name="Tisa L."/>
        </authorList>
    </citation>
    <scope>NUCLEOTIDE SEQUENCE</scope>
    <source>
        <strain evidence="10">AS11</strain>
    </source>
</reference>
<evidence type="ECO:0000256" key="3">
    <source>
        <dbReference type="ARBA" id="ARBA00022519"/>
    </source>
</evidence>
<keyword evidence="4 8" id="KW-0812">Transmembrane</keyword>
<dbReference type="EC" id="3.4.21.-" evidence="10"/>
<evidence type="ECO:0000313" key="11">
    <source>
        <dbReference type="Proteomes" id="UP001174050"/>
    </source>
</evidence>
<keyword evidence="3" id="KW-0997">Cell inner membrane</keyword>
<keyword evidence="6 8" id="KW-0472">Membrane</keyword>
<feature type="transmembrane region" description="Helical" evidence="8">
    <location>
        <begin position="194"/>
        <end position="218"/>
    </location>
</feature>
<comment type="subcellular location">
    <subcellularLocation>
        <location evidence="1">Membrane</location>
        <topology evidence="1">Multi-pass membrane protein</topology>
    </subcellularLocation>
</comment>
<dbReference type="Gene3D" id="1.20.1540.10">
    <property type="entry name" value="Rhomboid-like"/>
    <property type="match status" value="1"/>
</dbReference>
<evidence type="ECO:0000256" key="1">
    <source>
        <dbReference type="ARBA" id="ARBA00004141"/>
    </source>
</evidence>
<dbReference type="EMBL" id="JAUEPL010000002">
    <property type="protein sequence ID" value="MDN3292937.1"/>
    <property type="molecule type" value="Genomic_DNA"/>
</dbReference>
<dbReference type="Proteomes" id="UP001174050">
    <property type="component" value="Unassembled WGS sequence"/>
</dbReference>
<feature type="transmembrane region" description="Helical" evidence="8">
    <location>
        <begin position="107"/>
        <end position="127"/>
    </location>
</feature>
<keyword evidence="10" id="KW-0378">Hydrolase</keyword>
<dbReference type="InterPro" id="IPR022764">
    <property type="entry name" value="Peptidase_S54_rhomboid_dom"/>
</dbReference>
<comment type="caution">
    <text evidence="10">The sequence shown here is derived from an EMBL/GenBank/DDBJ whole genome shotgun (WGS) entry which is preliminary data.</text>
</comment>
<dbReference type="GO" id="GO:0008233">
    <property type="term" value="F:peptidase activity"/>
    <property type="evidence" value="ECO:0007669"/>
    <property type="project" value="UniProtKB-KW"/>
</dbReference>
<accession>A0ABT7Z0B3</accession>
<keyword evidence="10" id="KW-0645">Protease</keyword>
<feature type="transmembrane region" description="Helical" evidence="8">
    <location>
        <begin position="139"/>
        <end position="159"/>
    </location>
</feature>
<protein>
    <submittedName>
        <fullName evidence="10">Rhomboid family intramembrane serine protease</fullName>
        <ecNumber evidence="10">3.4.21.-</ecNumber>
    </submittedName>
</protein>
<dbReference type="PANTHER" id="PTHR43066:SF26">
    <property type="entry name" value="RHOMBOID PROTEASE GLPG"/>
    <property type="match status" value="1"/>
</dbReference>
<feature type="region of interest" description="Disordered" evidence="7">
    <location>
        <begin position="259"/>
        <end position="282"/>
    </location>
</feature>
<feature type="transmembrane region" description="Helical" evidence="8">
    <location>
        <begin position="16"/>
        <end position="34"/>
    </location>
</feature>
<gene>
    <name evidence="10" type="ORF">QWM81_02510</name>
</gene>
<evidence type="ECO:0000259" key="9">
    <source>
        <dbReference type="Pfam" id="PF01694"/>
    </source>
</evidence>
<evidence type="ECO:0000256" key="8">
    <source>
        <dbReference type="SAM" id="Phobius"/>
    </source>
</evidence>
<dbReference type="Pfam" id="PF01694">
    <property type="entry name" value="Rhomboid"/>
    <property type="match status" value="1"/>
</dbReference>
<feature type="transmembrane region" description="Helical" evidence="8">
    <location>
        <begin position="230"/>
        <end position="249"/>
    </location>
</feature>
<name>A0ABT7Z0B3_9ACTN</name>
<evidence type="ECO:0000313" key="10">
    <source>
        <dbReference type="EMBL" id="MDN3292937.1"/>
    </source>
</evidence>
<evidence type="ECO:0000256" key="4">
    <source>
        <dbReference type="ARBA" id="ARBA00022692"/>
    </source>
</evidence>
<dbReference type="SUPFAM" id="SSF144091">
    <property type="entry name" value="Rhomboid-like"/>
    <property type="match status" value="1"/>
</dbReference>
<dbReference type="GO" id="GO:0006508">
    <property type="term" value="P:proteolysis"/>
    <property type="evidence" value="ECO:0007669"/>
    <property type="project" value="UniProtKB-KW"/>
</dbReference>
<evidence type="ECO:0000256" key="6">
    <source>
        <dbReference type="ARBA" id="ARBA00023136"/>
    </source>
</evidence>
<dbReference type="PANTHER" id="PTHR43066">
    <property type="entry name" value="RHOMBOID-RELATED PROTEIN"/>
    <property type="match status" value="1"/>
</dbReference>
<sequence>MVIPVHDVNPTRRTPWVTYALIAAGFVVFLRTPGMAGSVTGEGGLAQLCRLESFLDQWAAVPRELIHERLPRLVPTGQVGVGPAGPGCLVGPPDYDKSPPLSVLTSMFLHGSWLHLLGNMLFLWIFGDNVEDRLGHVRYLLFYGVCGYAAAYGFAFVNADSGTPMIGASGAIAGVLGAYLALFPRVRVWVLVPFLLFLPLRLPAWTVLGAWFALQAVYSYGAGVSQAGTVAYLAHVLGFAAGMLLAWPLRRGTLPPPEPPGAVWGRRARPGTPWQGQSRPGW</sequence>
<dbReference type="InterPro" id="IPR035952">
    <property type="entry name" value="Rhomboid-like_sf"/>
</dbReference>
<proteinExistence type="predicted"/>
<feature type="transmembrane region" description="Helical" evidence="8">
    <location>
        <begin position="165"/>
        <end position="182"/>
    </location>
</feature>
<evidence type="ECO:0000256" key="2">
    <source>
        <dbReference type="ARBA" id="ARBA00022475"/>
    </source>
</evidence>
<feature type="domain" description="Peptidase S54 rhomboid" evidence="9">
    <location>
        <begin position="103"/>
        <end position="251"/>
    </location>
</feature>
<keyword evidence="2" id="KW-1003">Cell membrane</keyword>
<keyword evidence="11" id="KW-1185">Reference proteome</keyword>
<keyword evidence="5 8" id="KW-1133">Transmembrane helix</keyword>
<evidence type="ECO:0000256" key="7">
    <source>
        <dbReference type="SAM" id="MobiDB-lite"/>
    </source>
</evidence>
<dbReference type="RefSeq" id="WP_290109745.1">
    <property type="nucleotide sequence ID" value="NZ_JAUEPL010000002.1"/>
</dbReference>
<organism evidence="10 11">
    <name type="scientific">Streptomyces ficellus</name>
    <dbReference type="NCBI Taxonomy" id="1977088"/>
    <lineage>
        <taxon>Bacteria</taxon>
        <taxon>Bacillati</taxon>
        <taxon>Actinomycetota</taxon>
        <taxon>Actinomycetes</taxon>
        <taxon>Kitasatosporales</taxon>
        <taxon>Streptomycetaceae</taxon>
        <taxon>Streptomyces</taxon>
    </lineage>
</organism>
<evidence type="ECO:0000256" key="5">
    <source>
        <dbReference type="ARBA" id="ARBA00022989"/>
    </source>
</evidence>